<organism evidence="1 2">
    <name type="scientific">Coccidioides immitis (strain RS)</name>
    <name type="common">Valley fever fungus</name>
    <dbReference type="NCBI Taxonomy" id="246410"/>
    <lineage>
        <taxon>Eukaryota</taxon>
        <taxon>Fungi</taxon>
        <taxon>Dikarya</taxon>
        <taxon>Ascomycota</taxon>
        <taxon>Pezizomycotina</taxon>
        <taxon>Eurotiomycetes</taxon>
        <taxon>Eurotiomycetidae</taxon>
        <taxon>Onygenales</taxon>
        <taxon>Onygenaceae</taxon>
        <taxon>Coccidioides</taxon>
    </lineage>
</organism>
<name>J3KEU2_COCIM</name>
<dbReference type="EMBL" id="GG704914">
    <property type="protein sequence ID" value="EAS34048.3"/>
    <property type="molecule type" value="Genomic_DNA"/>
</dbReference>
<gene>
    <name evidence="1" type="ORF">CIMG_05072</name>
</gene>
<dbReference type="GeneID" id="4564226"/>
<sequence length="232" mass="25769">MVIEPSLLLFPENGSREWKALLHLKRPAVKRRWPIWLASGLSAGAASVRPMGIEEPARCQFLQVLFYCYYGELLAVRILYRRSWPVCAASRGNAGVGSGSRMVRGPWTIPNLKSRSSGRLLRSGMITSTGIVLVWGLVRKGCVTSLVPLAGWLAGWLAAVERFAIQRRAAIWRGRAAHWRRAGSFGTIACREERPLARQELATLRVTGSGITQYGPHYLVPWDLSPYGLVCI</sequence>
<reference evidence="2" key="1">
    <citation type="journal article" date="2009" name="Genome Res.">
        <title>Comparative genomic analyses of the human fungal pathogens Coccidioides and their relatives.</title>
        <authorList>
            <person name="Sharpton T.J."/>
            <person name="Stajich J.E."/>
            <person name="Rounsley S.D."/>
            <person name="Gardner M.J."/>
            <person name="Wortman J.R."/>
            <person name="Jordar V.S."/>
            <person name="Maiti R."/>
            <person name="Kodira C.D."/>
            <person name="Neafsey D.E."/>
            <person name="Zeng Q."/>
            <person name="Hung C.-Y."/>
            <person name="McMahan C."/>
            <person name="Muszewska A."/>
            <person name="Grynberg M."/>
            <person name="Mandel M.A."/>
            <person name="Kellner E.M."/>
            <person name="Barker B.M."/>
            <person name="Galgiani J.N."/>
            <person name="Orbach M.J."/>
            <person name="Kirkland T.N."/>
            <person name="Cole G.T."/>
            <person name="Henn M.R."/>
            <person name="Birren B.W."/>
            <person name="Taylor J.W."/>
        </authorList>
    </citation>
    <scope>NUCLEOTIDE SEQUENCE [LARGE SCALE GENOMIC DNA]</scope>
    <source>
        <strain evidence="2">RS</strain>
    </source>
</reference>
<reference evidence="2" key="2">
    <citation type="journal article" date="2010" name="Genome Res.">
        <title>Population genomic sequencing of Coccidioides fungi reveals recent hybridization and transposon control.</title>
        <authorList>
            <person name="Neafsey D.E."/>
            <person name="Barker B.M."/>
            <person name="Sharpton T.J."/>
            <person name="Stajich J.E."/>
            <person name="Park D.J."/>
            <person name="Whiston E."/>
            <person name="Hung C.-Y."/>
            <person name="McMahan C."/>
            <person name="White J."/>
            <person name="Sykes S."/>
            <person name="Heiman D."/>
            <person name="Young S."/>
            <person name="Zeng Q."/>
            <person name="Abouelleil A."/>
            <person name="Aftuck L."/>
            <person name="Bessette D."/>
            <person name="Brown A."/>
            <person name="FitzGerald M."/>
            <person name="Lui A."/>
            <person name="Macdonald J.P."/>
            <person name="Priest M."/>
            <person name="Orbach M.J."/>
            <person name="Galgiani J.N."/>
            <person name="Kirkland T.N."/>
            <person name="Cole G.T."/>
            <person name="Birren B.W."/>
            <person name="Henn M.R."/>
            <person name="Taylor J.W."/>
            <person name="Rounsley S.D."/>
        </authorList>
    </citation>
    <scope>GENOME REANNOTATION</scope>
    <source>
        <strain evidence="2">RS</strain>
    </source>
</reference>
<dbReference type="AlphaFoldDB" id="J3KEU2"/>
<proteinExistence type="predicted"/>
<dbReference type="VEuPathDB" id="FungiDB:CIMG_05072"/>
<keyword evidence="2" id="KW-1185">Reference proteome</keyword>
<dbReference type="Proteomes" id="UP000001261">
    <property type="component" value="Unassembled WGS sequence"/>
</dbReference>
<dbReference type="KEGG" id="cim:CIMG_05072"/>
<dbReference type="RefSeq" id="XP_001245631.2">
    <property type="nucleotide sequence ID" value="XM_001245630.2"/>
</dbReference>
<accession>J3KEU2</accession>
<dbReference type="InParanoid" id="J3KEU2"/>
<evidence type="ECO:0000313" key="2">
    <source>
        <dbReference type="Proteomes" id="UP000001261"/>
    </source>
</evidence>
<evidence type="ECO:0000313" key="1">
    <source>
        <dbReference type="EMBL" id="EAS34048.3"/>
    </source>
</evidence>
<protein>
    <submittedName>
        <fullName evidence="1">Uncharacterized protein</fullName>
    </submittedName>
</protein>